<dbReference type="InterPro" id="IPR027359">
    <property type="entry name" value="Volt_channel_dom_sf"/>
</dbReference>
<evidence type="ECO:0000313" key="15">
    <source>
        <dbReference type="EMBL" id="VDL95825.1"/>
    </source>
</evidence>
<dbReference type="AlphaFoldDB" id="A0A183SYZ2"/>
<evidence type="ECO:0000256" key="2">
    <source>
        <dbReference type="ARBA" id="ARBA00022448"/>
    </source>
</evidence>
<dbReference type="GO" id="GO:0098703">
    <property type="term" value="P:calcium ion import across plasma membrane"/>
    <property type="evidence" value="ECO:0007669"/>
    <property type="project" value="TreeGrafter"/>
</dbReference>
<feature type="transmembrane region" description="Helical" evidence="13">
    <location>
        <begin position="246"/>
        <end position="273"/>
    </location>
</feature>
<dbReference type="FunFam" id="1.20.120.350:FF:000011">
    <property type="entry name" value="Voltage-dependent N-type calcium channel subunit alpha"/>
    <property type="match status" value="1"/>
</dbReference>
<keyword evidence="4" id="KW-0107">Calcium channel</keyword>
<reference evidence="17" key="1">
    <citation type="submission" date="2016-06" db="UniProtKB">
        <authorList>
            <consortium name="WormBaseParasite"/>
        </authorList>
    </citation>
    <scope>IDENTIFICATION</scope>
</reference>
<keyword evidence="12" id="KW-0407">Ion channel</keyword>
<evidence type="ECO:0000256" key="13">
    <source>
        <dbReference type="SAM" id="Phobius"/>
    </source>
</evidence>
<evidence type="ECO:0000256" key="8">
    <source>
        <dbReference type="ARBA" id="ARBA00022989"/>
    </source>
</evidence>
<evidence type="ECO:0000256" key="5">
    <source>
        <dbReference type="ARBA" id="ARBA00022692"/>
    </source>
</evidence>
<feature type="transmembrane region" description="Helical" evidence="13">
    <location>
        <begin position="329"/>
        <end position="346"/>
    </location>
</feature>
<gene>
    <name evidence="15" type="ORF">SSLN_LOCUS9440</name>
</gene>
<dbReference type="WBParaSite" id="SSLN_0000980001-mRNA-1">
    <property type="protein sequence ID" value="SSLN_0000980001-mRNA-1"/>
    <property type="gene ID" value="SSLN_0000980001"/>
</dbReference>
<feature type="transmembrane region" description="Helical" evidence="13">
    <location>
        <begin position="205"/>
        <end position="225"/>
    </location>
</feature>
<feature type="transmembrane region" description="Helical" evidence="13">
    <location>
        <begin position="52"/>
        <end position="73"/>
    </location>
</feature>
<keyword evidence="6" id="KW-0106">Calcium</keyword>
<accession>A0A183SYZ2</accession>
<keyword evidence="11" id="KW-0325">Glycoprotein</keyword>
<feature type="domain" description="Ion transport" evidence="14">
    <location>
        <begin position="14"/>
        <end position="90"/>
    </location>
</feature>
<feature type="transmembrane region" description="Helical" evidence="13">
    <location>
        <begin position="135"/>
        <end position="157"/>
    </location>
</feature>
<dbReference type="Proteomes" id="UP000275846">
    <property type="component" value="Unassembled WGS sequence"/>
</dbReference>
<feature type="domain" description="Ion transport" evidence="14">
    <location>
        <begin position="124"/>
        <end position="279"/>
    </location>
</feature>
<evidence type="ECO:0000256" key="6">
    <source>
        <dbReference type="ARBA" id="ARBA00022837"/>
    </source>
</evidence>
<keyword evidence="16" id="KW-1185">Reference proteome</keyword>
<evidence type="ECO:0000256" key="12">
    <source>
        <dbReference type="ARBA" id="ARBA00023303"/>
    </source>
</evidence>
<proteinExistence type="predicted"/>
<organism evidence="17">
    <name type="scientific">Schistocephalus solidus</name>
    <name type="common">Tapeworm</name>
    <dbReference type="NCBI Taxonomy" id="70667"/>
    <lineage>
        <taxon>Eukaryota</taxon>
        <taxon>Metazoa</taxon>
        <taxon>Spiralia</taxon>
        <taxon>Lophotrochozoa</taxon>
        <taxon>Platyhelminthes</taxon>
        <taxon>Cestoda</taxon>
        <taxon>Eucestoda</taxon>
        <taxon>Diphyllobothriidea</taxon>
        <taxon>Diphyllobothriidae</taxon>
        <taxon>Schistocephalus</taxon>
    </lineage>
</organism>
<keyword evidence="2" id="KW-0813">Transport</keyword>
<evidence type="ECO:0000256" key="3">
    <source>
        <dbReference type="ARBA" id="ARBA00022568"/>
    </source>
</evidence>
<dbReference type="GO" id="GO:0005891">
    <property type="term" value="C:voltage-gated calcium channel complex"/>
    <property type="evidence" value="ECO:0007669"/>
    <property type="project" value="TreeGrafter"/>
</dbReference>
<keyword evidence="7" id="KW-0851">Voltage-gated channel</keyword>
<evidence type="ECO:0000256" key="10">
    <source>
        <dbReference type="ARBA" id="ARBA00023136"/>
    </source>
</evidence>
<keyword evidence="5 13" id="KW-0812">Transmembrane</keyword>
<reference evidence="15 16" key="2">
    <citation type="submission" date="2018-11" db="EMBL/GenBank/DDBJ databases">
        <authorList>
            <consortium name="Pathogen Informatics"/>
        </authorList>
    </citation>
    <scope>NUCLEOTIDE SEQUENCE [LARGE SCALE GENOMIC DNA]</scope>
    <source>
        <strain evidence="15 16">NST_G2</strain>
    </source>
</reference>
<dbReference type="STRING" id="70667.A0A183SYZ2"/>
<dbReference type="PANTHER" id="PTHR45628">
    <property type="entry name" value="VOLTAGE-DEPENDENT CALCIUM CHANNEL TYPE A SUBUNIT ALPHA-1"/>
    <property type="match status" value="1"/>
</dbReference>
<keyword evidence="9" id="KW-0406">Ion transport</keyword>
<evidence type="ECO:0000256" key="4">
    <source>
        <dbReference type="ARBA" id="ARBA00022673"/>
    </source>
</evidence>
<dbReference type="SUPFAM" id="SSF81324">
    <property type="entry name" value="Voltage-gated potassium channels"/>
    <property type="match status" value="2"/>
</dbReference>
<dbReference type="InterPro" id="IPR005821">
    <property type="entry name" value="Ion_trans_dom"/>
</dbReference>
<evidence type="ECO:0000259" key="14">
    <source>
        <dbReference type="Pfam" id="PF00520"/>
    </source>
</evidence>
<protein>
    <submittedName>
        <fullName evidence="17">Ion_trans domain-containing protein</fullName>
    </submittedName>
</protein>
<dbReference type="Gene3D" id="1.20.120.350">
    <property type="entry name" value="Voltage-gated potassium channels. Chain C"/>
    <property type="match status" value="2"/>
</dbReference>
<dbReference type="PANTHER" id="PTHR45628:SF7">
    <property type="entry name" value="VOLTAGE-DEPENDENT CALCIUM CHANNEL TYPE A SUBUNIT ALPHA-1"/>
    <property type="match status" value="1"/>
</dbReference>
<dbReference type="GO" id="GO:0045202">
    <property type="term" value="C:synapse"/>
    <property type="evidence" value="ECO:0007669"/>
    <property type="project" value="GOC"/>
</dbReference>
<keyword evidence="8 13" id="KW-1133">Transmembrane helix</keyword>
<dbReference type="Pfam" id="PF00520">
    <property type="entry name" value="Ion_trans"/>
    <property type="match status" value="3"/>
</dbReference>
<evidence type="ECO:0000256" key="11">
    <source>
        <dbReference type="ARBA" id="ARBA00023180"/>
    </source>
</evidence>
<comment type="subcellular location">
    <subcellularLocation>
        <location evidence="1">Membrane</location>
        <topology evidence="1">Multi-pass membrane protein</topology>
    </subcellularLocation>
</comment>
<evidence type="ECO:0000256" key="9">
    <source>
        <dbReference type="ARBA" id="ARBA00023065"/>
    </source>
</evidence>
<dbReference type="EMBL" id="UYSU01035241">
    <property type="protein sequence ID" value="VDL95825.1"/>
    <property type="molecule type" value="Genomic_DNA"/>
</dbReference>
<evidence type="ECO:0000313" key="17">
    <source>
        <dbReference type="WBParaSite" id="SSLN_0000980001-mRNA-1"/>
    </source>
</evidence>
<evidence type="ECO:0000313" key="16">
    <source>
        <dbReference type="Proteomes" id="UP000275846"/>
    </source>
</evidence>
<keyword evidence="10 13" id="KW-0472">Membrane</keyword>
<keyword evidence="3" id="KW-0109">Calcium transport</keyword>
<evidence type="ECO:0000256" key="1">
    <source>
        <dbReference type="ARBA" id="ARBA00004141"/>
    </source>
</evidence>
<dbReference type="GO" id="GO:0008331">
    <property type="term" value="F:high voltage-gated calcium channel activity"/>
    <property type="evidence" value="ECO:0007669"/>
    <property type="project" value="TreeGrafter"/>
</dbReference>
<evidence type="ECO:0000256" key="7">
    <source>
        <dbReference type="ARBA" id="ARBA00022882"/>
    </source>
</evidence>
<dbReference type="GO" id="GO:0007268">
    <property type="term" value="P:chemical synaptic transmission"/>
    <property type="evidence" value="ECO:0007669"/>
    <property type="project" value="TreeGrafter"/>
</dbReference>
<feature type="transmembrane region" description="Helical" evidence="13">
    <location>
        <begin position="12"/>
        <end position="32"/>
    </location>
</feature>
<dbReference type="Gene3D" id="1.10.287.70">
    <property type="match status" value="1"/>
</dbReference>
<name>A0A183SYZ2_SCHSO</name>
<sequence>MSIRRFCHFVVNLRYFDLFIMIVICASSIALATEDPVAENSTRNKILEHFDYAFTGVFTVEMVLKIIDLGVVFHPGAYCRDPWNILDAIVAEMTEEWRIGTLEFLPTGVSESKLLVWRHVSEAVFDCVVSSLRNVFNILIVFCLFQFIFAVIAVQLLQGKFFYCNDASKLSKEECQGQFFEYNEQGVPTVVWRQWNSQGFNYDNVYYAMLTLFTVTTGEGWPTVLKNSMDATYVNQGPIEDYRQEMAIFYVTFFIVFPFFFVNIFVALIIITFQKQGENELFNLELDKNQKRCVDFAINAHPLCRYMPKDRRSWKYRVWRLVVSTPFEYYIMVMIALNTLILMMKYHRQERKTSMATTIDTAQQNYHNYCNTLIFLNSAFTVMFSFECVLKIMAFGPKVSRLFTY</sequence>
<dbReference type="InterPro" id="IPR050599">
    <property type="entry name" value="VDCC_alpha-1_subunit"/>
</dbReference>
<feature type="domain" description="Ion transport" evidence="14">
    <location>
        <begin position="325"/>
        <end position="397"/>
    </location>
</feature>
<dbReference type="OrthoDB" id="416585at2759"/>